<keyword evidence="6" id="KW-0406">Ion transport</keyword>
<feature type="transmembrane region" description="Helical" evidence="8">
    <location>
        <begin position="113"/>
        <end position="130"/>
    </location>
</feature>
<dbReference type="EMBL" id="JAUKUD010000005">
    <property type="protein sequence ID" value="KAK0743837.1"/>
    <property type="molecule type" value="Genomic_DNA"/>
</dbReference>
<proteinExistence type="predicted"/>
<dbReference type="InterPro" id="IPR017927">
    <property type="entry name" value="FAD-bd_FR_type"/>
</dbReference>
<dbReference type="PANTHER" id="PTHR11972">
    <property type="entry name" value="NADPH OXIDASE"/>
    <property type="match status" value="1"/>
</dbReference>
<evidence type="ECO:0000256" key="7">
    <source>
        <dbReference type="ARBA" id="ARBA00023136"/>
    </source>
</evidence>
<dbReference type="InterPro" id="IPR039261">
    <property type="entry name" value="FNR_nucleotide-bd"/>
</dbReference>
<feature type="transmembrane region" description="Helical" evidence="8">
    <location>
        <begin position="89"/>
        <end position="107"/>
    </location>
</feature>
<feature type="domain" description="FAD-binding FR-type" evidence="9">
    <location>
        <begin position="263"/>
        <end position="376"/>
    </location>
</feature>
<keyword evidence="2 8" id="KW-0812">Transmembrane</keyword>
<feature type="transmembrane region" description="Helical" evidence="8">
    <location>
        <begin position="217"/>
        <end position="236"/>
    </location>
</feature>
<sequence>MSQKLPLHYTFRSVVSDQHTAARAYFLCVLGLVLIESLLRLPGWIQHMRKPGFVSRRRRNHWTPRVWLHKLLTHPSPAPFITDHHAASILRCLAFIGLNILFGWGRLRFTTDYQRFGWMTIANAGLALLLPTRNNIFSLVARIPSPVLLMYHRWAGVATVVHATLHFGLTAERYVHGEQFNVVVQNARIRVGIMAWAALVIVFVTSLRILRRRAFELFYLTHFLFIVFVAGALYHASAGPEFLLPGLCLWLVDRAWRLCSNFGPGRALTVQSVTRHHAGDVVKLQVSGVTTKYPAQMAWIQLPSVSVLAWHPFTIASAPGEQTATIAIRALGRYTKRAQNLDASCDMSTTKGHAGAHGYDQPRMRLDGPFGVGNPRWTQYPAVALMAGGIGITPAISIATHIVKEALRLGHAGGRRQVYLLWSVSDRRHLSWFEDELMRISEVVSRPNVPVSVNITIHVTKGSRAEVLSGQEEQGVGIADGMYKGPGKIYEGRPDVVQWLRQVQQATVGSDIAVSVCGPRSLKNDVRRAAVSLSSDKGLFVVEEEVFEL</sequence>
<dbReference type="GO" id="GO:0016175">
    <property type="term" value="F:superoxide-generating NAD(P)H oxidase activity"/>
    <property type="evidence" value="ECO:0007669"/>
    <property type="project" value="TreeGrafter"/>
</dbReference>
<dbReference type="InterPro" id="IPR013130">
    <property type="entry name" value="Fe3_Rdtase_TM_dom"/>
</dbReference>
<dbReference type="Pfam" id="PF01794">
    <property type="entry name" value="Ferric_reduct"/>
    <property type="match status" value="1"/>
</dbReference>
<evidence type="ECO:0000256" key="1">
    <source>
        <dbReference type="ARBA" id="ARBA00004141"/>
    </source>
</evidence>
<organism evidence="10 11">
    <name type="scientific">Schizothecium vesticola</name>
    <dbReference type="NCBI Taxonomy" id="314040"/>
    <lineage>
        <taxon>Eukaryota</taxon>
        <taxon>Fungi</taxon>
        <taxon>Dikarya</taxon>
        <taxon>Ascomycota</taxon>
        <taxon>Pezizomycotina</taxon>
        <taxon>Sordariomycetes</taxon>
        <taxon>Sordariomycetidae</taxon>
        <taxon>Sordariales</taxon>
        <taxon>Schizotheciaceae</taxon>
        <taxon>Schizothecium</taxon>
    </lineage>
</organism>
<dbReference type="AlphaFoldDB" id="A0AA40K306"/>
<dbReference type="InterPro" id="IPR017938">
    <property type="entry name" value="Riboflavin_synthase-like_b-brl"/>
</dbReference>
<dbReference type="Gene3D" id="3.40.50.80">
    <property type="entry name" value="Nucleotide-binding domain of ferredoxin-NADP reductase (FNR) module"/>
    <property type="match status" value="1"/>
</dbReference>
<keyword evidence="7 8" id="KW-0472">Membrane</keyword>
<evidence type="ECO:0000313" key="11">
    <source>
        <dbReference type="Proteomes" id="UP001172155"/>
    </source>
</evidence>
<evidence type="ECO:0000256" key="4">
    <source>
        <dbReference type="ARBA" id="ARBA00022989"/>
    </source>
</evidence>
<dbReference type="SFLD" id="SFLDS00052">
    <property type="entry name" value="Ferric_Reductase_Domain"/>
    <property type="match status" value="1"/>
</dbReference>
<dbReference type="Pfam" id="PF08030">
    <property type="entry name" value="NAD_binding_6"/>
    <property type="match status" value="1"/>
</dbReference>
<dbReference type="Pfam" id="PF08022">
    <property type="entry name" value="FAD_binding_8"/>
    <property type="match status" value="1"/>
</dbReference>
<protein>
    <submittedName>
        <fullName evidence="10">Ferric reductase NAD binding domain-containing protein</fullName>
    </submittedName>
</protein>
<feature type="transmembrane region" description="Helical" evidence="8">
    <location>
        <begin position="20"/>
        <end position="39"/>
    </location>
</feature>
<dbReference type="Proteomes" id="UP001172155">
    <property type="component" value="Unassembled WGS sequence"/>
</dbReference>
<evidence type="ECO:0000313" key="10">
    <source>
        <dbReference type="EMBL" id="KAK0743837.1"/>
    </source>
</evidence>
<accession>A0AA40K306</accession>
<keyword evidence="6" id="KW-0813">Transport</keyword>
<dbReference type="PROSITE" id="PS51384">
    <property type="entry name" value="FAD_FR"/>
    <property type="match status" value="1"/>
</dbReference>
<dbReference type="SUPFAM" id="SSF63380">
    <property type="entry name" value="Riboflavin synthase domain-like"/>
    <property type="match status" value="1"/>
</dbReference>
<reference evidence="10" key="1">
    <citation type="submission" date="2023-06" db="EMBL/GenBank/DDBJ databases">
        <title>Genome-scale phylogeny and comparative genomics of the fungal order Sordariales.</title>
        <authorList>
            <consortium name="Lawrence Berkeley National Laboratory"/>
            <person name="Hensen N."/>
            <person name="Bonometti L."/>
            <person name="Westerberg I."/>
            <person name="Brannstrom I.O."/>
            <person name="Guillou S."/>
            <person name="Cros-Aarteil S."/>
            <person name="Calhoun S."/>
            <person name="Haridas S."/>
            <person name="Kuo A."/>
            <person name="Mondo S."/>
            <person name="Pangilinan J."/>
            <person name="Riley R."/>
            <person name="LaButti K."/>
            <person name="Andreopoulos B."/>
            <person name="Lipzen A."/>
            <person name="Chen C."/>
            <person name="Yanf M."/>
            <person name="Daum C."/>
            <person name="Ng V."/>
            <person name="Clum A."/>
            <person name="Steindorff A."/>
            <person name="Ohm R."/>
            <person name="Martin F."/>
            <person name="Silar P."/>
            <person name="Natvig D."/>
            <person name="Lalanne C."/>
            <person name="Gautier V."/>
            <person name="Ament-velasquez S.L."/>
            <person name="Kruys A."/>
            <person name="Hutchinson M.I."/>
            <person name="Powell A.J."/>
            <person name="Barry K."/>
            <person name="Miller A.N."/>
            <person name="Grigoriev I.V."/>
            <person name="Debuchy R."/>
            <person name="Gladieux P."/>
            <person name="Thoren M.H."/>
            <person name="Johannesson H."/>
        </authorList>
    </citation>
    <scope>NUCLEOTIDE SEQUENCE</scope>
    <source>
        <strain evidence="10">SMH3187-1</strain>
    </source>
</reference>
<evidence type="ECO:0000256" key="5">
    <source>
        <dbReference type="ARBA" id="ARBA00023002"/>
    </source>
</evidence>
<dbReference type="GO" id="GO:0005886">
    <property type="term" value="C:plasma membrane"/>
    <property type="evidence" value="ECO:0007669"/>
    <property type="project" value="TreeGrafter"/>
</dbReference>
<keyword evidence="3" id="KW-0249">Electron transport</keyword>
<comment type="subcellular location">
    <subcellularLocation>
        <location evidence="1">Membrane</location>
        <topology evidence="1">Multi-pass membrane protein</topology>
    </subcellularLocation>
</comment>
<name>A0AA40K306_9PEZI</name>
<feature type="transmembrane region" description="Helical" evidence="8">
    <location>
        <begin position="189"/>
        <end position="210"/>
    </location>
</feature>
<keyword evidence="4 8" id="KW-1133">Transmembrane helix</keyword>
<dbReference type="CDD" id="cd06186">
    <property type="entry name" value="NOX_Duox_like_FAD_NADP"/>
    <property type="match status" value="1"/>
</dbReference>
<dbReference type="InterPro" id="IPR050369">
    <property type="entry name" value="RBOH/FRE"/>
</dbReference>
<evidence type="ECO:0000259" key="9">
    <source>
        <dbReference type="PROSITE" id="PS51384"/>
    </source>
</evidence>
<dbReference type="GO" id="GO:0006811">
    <property type="term" value="P:monoatomic ion transport"/>
    <property type="evidence" value="ECO:0007669"/>
    <property type="project" value="UniProtKB-KW"/>
</dbReference>
<feature type="transmembrane region" description="Helical" evidence="8">
    <location>
        <begin position="151"/>
        <end position="169"/>
    </location>
</feature>
<evidence type="ECO:0000256" key="6">
    <source>
        <dbReference type="ARBA" id="ARBA00023065"/>
    </source>
</evidence>
<keyword evidence="11" id="KW-1185">Reference proteome</keyword>
<gene>
    <name evidence="10" type="ORF">B0T18DRAFT_328129</name>
</gene>
<dbReference type="InterPro" id="IPR013121">
    <property type="entry name" value="Fe_red_NAD-bd_6"/>
</dbReference>
<dbReference type="PANTHER" id="PTHR11972:SF69">
    <property type="entry name" value="FERRIC REDUCTION OXIDASE 6-RELATED"/>
    <property type="match status" value="1"/>
</dbReference>
<evidence type="ECO:0000256" key="2">
    <source>
        <dbReference type="ARBA" id="ARBA00022692"/>
    </source>
</evidence>
<dbReference type="SFLD" id="SFLDG01168">
    <property type="entry name" value="Ferric_reductase_subgroup_(FRE"/>
    <property type="match status" value="1"/>
</dbReference>
<evidence type="ECO:0000256" key="3">
    <source>
        <dbReference type="ARBA" id="ARBA00022982"/>
    </source>
</evidence>
<dbReference type="SUPFAM" id="SSF52343">
    <property type="entry name" value="Ferredoxin reductase-like, C-terminal NADP-linked domain"/>
    <property type="match status" value="1"/>
</dbReference>
<keyword evidence="5" id="KW-0560">Oxidoreductase</keyword>
<evidence type="ECO:0000256" key="8">
    <source>
        <dbReference type="SAM" id="Phobius"/>
    </source>
</evidence>
<dbReference type="InterPro" id="IPR013112">
    <property type="entry name" value="FAD-bd_8"/>
</dbReference>
<comment type="caution">
    <text evidence="10">The sequence shown here is derived from an EMBL/GenBank/DDBJ whole genome shotgun (WGS) entry which is preliminary data.</text>
</comment>